<evidence type="ECO:0000313" key="2">
    <source>
        <dbReference type="Proteomes" id="UP000499080"/>
    </source>
</evidence>
<comment type="caution">
    <text evidence="1">The sequence shown here is derived from an EMBL/GenBank/DDBJ whole genome shotgun (WGS) entry which is preliminary data.</text>
</comment>
<accession>A0A4Y2TVN8</accession>
<proteinExistence type="predicted"/>
<dbReference type="AlphaFoldDB" id="A0A4Y2TVN8"/>
<protein>
    <submittedName>
        <fullName evidence="1">Uncharacterized protein</fullName>
    </submittedName>
</protein>
<organism evidence="1 2">
    <name type="scientific">Araneus ventricosus</name>
    <name type="common">Orbweaver spider</name>
    <name type="synonym">Epeira ventricosa</name>
    <dbReference type="NCBI Taxonomy" id="182803"/>
    <lineage>
        <taxon>Eukaryota</taxon>
        <taxon>Metazoa</taxon>
        <taxon>Ecdysozoa</taxon>
        <taxon>Arthropoda</taxon>
        <taxon>Chelicerata</taxon>
        <taxon>Arachnida</taxon>
        <taxon>Araneae</taxon>
        <taxon>Araneomorphae</taxon>
        <taxon>Entelegynae</taxon>
        <taxon>Araneoidea</taxon>
        <taxon>Araneidae</taxon>
        <taxon>Araneus</taxon>
    </lineage>
</organism>
<name>A0A4Y2TVN8_ARAVE</name>
<reference evidence="1 2" key="1">
    <citation type="journal article" date="2019" name="Sci. Rep.">
        <title>Orb-weaving spider Araneus ventricosus genome elucidates the spidroin gene catalogue.</title>
        <authorList>
            <person name="Kono N."/>
            <person name="Nakamura H."/>
            <person name="Ohtoshi R."/>
            <person name="Moran D.A.P."/>
            <person name="Shinohara A."/>
            <person name="Yoshida Y."/>
            <person name="Fujiwara M."/>
            <person name="Mori M."/>
            <person name="Tomita M."/>
            <person name="Arakawa K."/>
        </authorList>
    </citation>
    <scope>NUCLEOTIDE SEQUENCE [LARGE SCALE GENOMIC DNA]</scope>
</reference>
<dbReference type="Proteomes" id="UP000499080">
    <property type="component" value="Unassembled WGS sequence"/>
</dbReference>
<dbReference type="EMBL" id="BGPR01030657">
    <property type="protein sequence ID" value="GBO03296.1"/>
    <property type="molecule type" value="Genomic_DNA"/>
</dbReference>
<sequence length="117" mass="13673">MSEASLIKIHRHFFNFFQTDVLGWFSLVILTSHFKSTRDLFWDGPRNFEQWSDDEHSACARIPSPNFRASGRTFDPLRMIWRAAGSIHDGSSVESGFEPETLWQRSRHLNSRPLLHL</sequence>
<keyword evidence="2" id="KW-1185">Reference proteome</keyword>
<evidence type="ECO:0000313" key="1">
    <source>
        <dbReference type="EMBL" id="GBO03296.1"/>
    </source>
</evidence>
<gene>
    <name evidence="1" type="ORF">AVEN_39676_1</name>
</gene>